<dbReference type="Pfam" id="PF13439">
    <property type="entry name" value="Glyco_transf_4"/>
    <property type="match status" value="1"/>
</dbReference>
<dbReference type="AlphaFoldDB" id="A0A2G9YQ90"/>
<dbReference type="Proteomes" id="UP000231567">
    <property type="component" value="Unassembled WGS sequence"/>
</dbReference>
<sequence>MKILILHRAPLWGSGSGTYVRKIAEEFSLHNEVVIVCPEDKKLPKIKIYEVKTPFPGVFHNHPDYPKAKKYSDMTNKELSQYVLPYLMTTLQAVDQFKPDIIHVQHASFLVWIADYIKSVYKIPFVVSVHGPDLNTAIIDKRIKILTRHSLIRASKILPNSFDTKNRLLSIFGKVLRRKIRTIFPGVDLKLFPKDKKISIVNKKYHLADKKLVIYAGRLDKEKGIEYLVRAAKEIKAEVYILGGGDYKTDLEKLTKELKLKNVHFMGYLNKSYLRELREFYQRADVVVVPSTVKEALGLVILEAMACSTPVVASNIGGIPSVIKDGKTGFLVKPRSSKEIAEKVNLLLANEKLRQTMGERSRKLIEEKYTWEKAADAILNIFQKALKYKDRVRDIIPFDANFGWVE</sequence>
<comment type="caution">
    <text evidence="3">The sequence shown here is derived from an EMBL/GenBank/DDBJ whole genome shotgun (WGS) entry which is preliminary data.</text>
</comment>
<dbReference type="CDD" id="cd03801">
    <property type="entry name" value="GT4_PimA-like"/>
    <property type="match status" value="1"/>
</dbReference>
<dbReference type="SUPFAM" id="SSF53756">
    <property type="entry name" value="UDP-Glycosyltransferase/glycogen phosphorylase"/>
    <property type="match status" value="1"/>
</dbReference>
<proteinExistence type="predicted"/>
<gene>
    <name evidence="3" type="ORF">COX39_03330</name>
</gene>
<dbReference type="GO" id="GO:0016757">
    <property type="term" value="F:glycosyltransferase activity"/>
    <property type="evidence" value="ECO:0007669"/>
    <property type="project" value="InterPro"/>
</dbReference>
<accession>A0A2G9YQ90</accession>
<evidence type="ECO:0008006" key="5">
    <source>
        <dbReference type="Google" id="ProtNLM"/>
    </source>
</evidence>
<dbReference type="InterPro" id="IPR028098">
    <property type="entry name" value="Glyco_trans_4-like_N"/>
</dbReference>
<dbReference type="Gene3D" id="3.40.50.2000">
    <property type="entry name" value="Glycogen Phosphorylase B"/>
    <property type="match status" value="2"/>
</dbReference>
<evidence type="ECO:0000313" key="4">
    <source>
        <dbReference type="Proteomes" id="UP000231567"/>
    </source>
</evidence>
<feature type="domain" description="Glycosyl transferase family 1" evidence="1">
    <location>
        <begin position="207"/>
        <end position="363"/>
    </location>
</feature>
<organism evidence="3 4">
    <name type="scientific">Candidatus Nealsonbacteria bacterium CG23_combo_of_CG06-09_8_20_14_all_40_13</name>
    <dbReference type="NCBI Taxonomy" id="1974724"/>
    <lineage>
        <taxon>Bacteria</taxon>
        <taxon>Candidatus Nealsoniibacteriota</taxon>
    </lineage>
</organism>
<dbReference type="InterPro" id="IPR050194">
    <property type="entry name" value="Glycosyltransferase_grp1"/>
</dbReference>
<dbReference type="EMBL" id="PCRM01000044">
    <property type="protein sequence ID" value="PIP21364.1"/>
    <property type="molecule type" value="Genomic_DNA"/>
</dbReference>
<reference evidence="3 4" key="1">
    <citation type="submission" date="2017-09" db="EMBL/GenBank/DDBJ databases">
        <title>Depth-based differentiation of microbial function through sediment-hosted aquifers and enrichment of novel symbionts in the deep terrestrial subsurface.</title>
        <authorList>
            <person name="Probst A.J."/>
            <person name="Ladd B."/>
            <person name="Jarett J.K."/>
            <person name="Geller-Mcgrath D.E."/>
            <person name="Sieber C.M."/>
            <person name="Emerson J.B."/>
            <person name="Anantharaman K."/>
            <person name="Thomas B.C."/>
            <person name="Malmstrom R."/>
            <person name="Stieglmeier M."/>
            <person name="Klingl A."/>
            <person name="Woyke T."/>
            <person name="Ryan C.M."/>
            <person name="Banfield J.F."/>
        </authorList>
    </citation>
    <scope>NUCLEOTIDE SEQUENCE [LARGE SCALE GENOMIC DNA]</scope>
    <source>
        <strain evidence="3">CG23_combo_of_CG06-09_8_20_14_all_40_13</strain>
    </source>
</reference>
<evidence type="ECO:0000259" key="1">
    <source>
        <dbReference type="Pfam" id="PF00534"/>
    </source>
</evidence>
<protein>
    <recommendedName>
        <fullName evidence="5">Glycosyl transferase family 1</fullName>
    </recommendedName>
</protein>
<dbReference type="PANTHER" id="PTHR45947">
    <property type="entry name" value="SULFOQUINOVOSYL TRANSFERASE SQD2"/>
    <property type="match status" value="1"/>
</dbReference>
<dbReference type="Pfam" id="PF00534">
    <property type="entry name" value="Glycos_transf_1"/>
    <property type="match status" value="1"/>
</dbReference>
<dbReference type="InterPro" id="IPR001296">
    <property type="entry name" value="Glyco_trans_1"/>
</dbReference>
<evidence type="ECO:0000313" key="3">
    <source>
        <dbReference type="EMBL" id="PIP21364.1"/>
    </source>
</evidence>
<name>A0A2G9YQ90_9BACT</name>
<evidence type="ECO:0000259" key="2">
    <source>
        <dbReference type="Pfam" id="PF13439"/>
    </source>
</evidence>
<feature type="domain" description="Glycosyltransferase subfamily 4-like N-terminal" evidence="2">
    <location>
        <begin position="14"/>
        <end position="190"/>
    </location>
</feature>
<dbReference type="PANTHER" id="PTHR45947:SF3">
    <property type="entry name" value="SULFOQUINOVOSYL TRANSFERASE SQD2"/>
    <property type="match status" value="1"/>
</dbReference>